<evidence type="ECO:0000256" key="1">
    <source>
        <dbReference type="SAM" id="Phobius"/>
    </source>
</evidence>
<name>A0A0V0RMZ9_9BILA</name>
<keyword evidence="1" id="KW-0472">Membrane</keyword>
<proteinExistence type="predicted"/>
<gene>
    <name evidence="2" type="ORF">T07_9042</name>
</gene>
<keyword evidence="1" id="KW-0812">Transmembrane</keyword>
<dbReference type="OrthoDB" id="10375255at2759"/>
<dbReference type="Proteomes" id="UP000054630">
    <property type="component" value="Unassembled WGS sequence"/>
</dbReference>
<evidence type="ECO:0000313" key="2">
    <source>
        <dbReference type="EMBL" id="KRX15822.1"/>
    </source>
</evidence>
<protein>
    <submittedName>
        <fullName evidence="2">Uncharacterized protein</fullName>
    </submittedName>
</protein>
<accession>A0A0V0RMZ9</accession>
<sequence>MTIKLLIRIAFYAGFKIFHNTQVHVFRIIALGVHLHYTDLYIDHDVAFSRAIYYCSRQSIFRHMEARSSPAAAAAASAAFAIAIAFAFANAAFAA</sequence>
<dbReference type="EMBL" id="JYDL01000121">
    <property type="protein sequence ID" value="KRX15822.1"/>
    <property type="molecule type" value="Genomic_DNA"/>
</dbReference>
<feature type="transmembrane region" description="Helical" evidence="1">
    <location>
        <begin position="71"/>
        <end position="93"/>
    </location>
</feature>
<keyword evidence="1" id="KW-1133">Transmembrane helix</keyword>
<dbReference type="AlphaFoldDB" id="A0A0V0RMZ9"/>
<keyword evidence="3" id="KW-1185">Reference proteome</keyword>
<comment type="caution">
    <text evidence="2">The sequence shown here is derived from an EMBL/GenBank/DDBJ whole genome shotgun (WGS) entry which is preliminary data.</text>
</comment>
<reference evidence="2 3" key="1">
    <citation type="submission" date="2015-01" db="EMBL/GenBank/DDBJ databases">
        <title>Evolution of Trichinella species and genotypes.</title>
        <authorList>
            <person name="Korhonen P.K."/>
            <person name="Edoardo P."/>
            <person name="Giuseppe L.R."/>
            <person name="Gasser R.B."/>
        </authorList>
    </citation>
    <scope>NUCLEOTIDE SEQUENCE [LARGE SCALE GENOMIC DNA]</scope>
    <source>
        <strain evidence="2">ISS37</strain>
    </source>
</reference>
<organism evidence="2 3">
    <name type="scientific">Trichinella nelsoni</name>
    <dbReference type="NCBI Taxonomy" id="6336"/>
    <lineage>
        <taxon>Eukaryota</taxon>
        <taxon>Metazoa</taxon>
        <taxon>Ecdysozoa</taxon>
        <taxon>Nematoda</taxon>
        <taxon>Enoplea</taxon>
        <taxon>Dorylaimia</taxon>
        <taxon>Trichinellida</taxon>
        <taxon>Trichinellidae</taxon>
        <taxon>Trichinella</taxon>
    </lineage>
</organism>
<evidence type="ECO:0000313" key="3">
    <source>
        <dbReference type="Proteomes" id="UP000054630"/>
    </source>
</evidence>